<proteinExistence type="predicted"/>
<feature type="domain" description="Retroviral polymerase SH3-like" evidence="1">
    <location>
        <begin position="189"/>
        <end position="219"/>
    </location>
</feature>
<dbReference type="Proteomes" id="UP001454036">
    <property type="component" value="Unassembled WGS sequence"/>
</dbReference>
<evidence type="ECO:0000259" key="1">
    <source>
        <dbReference type="Pfam" id="PF25597"/>
    </source>
</evidence>
<dbReference type="EMBL" id="BAABME010000983">
    <property type="protein sequence ID" value="GAA0146785.1"/>
    <property type="molecule type" value="Genomic_DNA"/>
</dbReference>
<evidence type="ECO:0000313" key="2">
    <source>
        <dbReference type="EMBL" id="GAA0146785.1"/>
    </source>
</evidence>
<name>A0AAV3P5B3_LITER</name>
<reference evidence="2 3" key="1">
    <citation type="submission" date="2024-01" db="EMBL/GenBank/DDBJ databases">
        <title>The complete chloroplast genome sequence of Lithospermum erythrorhizon: insights into the phylogenetic relationship among Boraginaceae species and the maternal lineages of purple gromwells.</title>
        <authorList>
            <person name="Okada T."/>
            <person name="Watanabe K."/>
        </authorList>
    </citation>
    <scope>NUCLEOTIDE SEQUENCE [LARGE SCALE GENOMIC DNA]</scope>
</reference>
<dbReference type="InterPro" id="IPR057670">
    <property type="entry name" value="SH3_retrovirus"/>
</dbReference>
<accession>A0AAV3P5B3</accession>
<gene>
    <name evidence="2" type="ORF">LIER_06654</name>
</gene>
<sequence length="311" mass="34506">MTIGDYFDNDRLHEFLCGIHVERFGARRSSLLSQDPPPTLDRLKLVVVRLIQAPKVIFFVPFVIVRGMRVVAVLRRMDTPSGGGTDPVSQVAELAADPRSHRGPEVRYSPAMHWPRLPRVRTVGAEDRLTSKPLITNWIIDTGASNHVTGNLRIMFDIVDISASPIATPDGRISNAIKRGSVQLTANLGWKVFDLESREYFISRDVVFYENEFPFASSPSPDYTSSTLPNTVPDTCCDDDHISGVSEEYHDEILGDGILIGSGVSDAEVPSMQPAVADVDVLRGPDVAACNPLRRTRGYRARLESVRPRRR</sequence>
<comment type="caution">
    <text evidence="2">The sequence shown here is derived from an EMBL/GenBank/DDBJ whole genome shotgun (WGS) entry which is preliminary data.</text>
</comment>
<dbReference type="AlphaFoldDB" id="A0AAV3P5B3"/>
<protein>
    <recommendedName>
        <fullName evidence="1">Retroviral polymerase SH3-like domain-containing protein</fullName>
    </recommendedName>
</protein>
<dbReference type="Pfam" id="PF25597">
    <property type="entry name" value="SH3_retrovirus"/>
    <property type="match status" value="1"/>
</dbReference>
<evidence type="ECO:0000313" key="3">
    <source>
        <dbReference type="Proteomes" id="UP001454036"/>
    </source>
</evidence>
<organism evidence="2 3">
    <name type="scientific">Lithospermum erythrorhizon</name>
    <name type="common">Purple gromwell</name>
    <name type="synonym">Lithospermum officinale var. erythrorhizon</name>
    <dbReference type="NCBI Taxonomy" id="34254"/>
    <lineage>
        <taxon>Eukaryota</taxon>
        <taxon>Viridiplantae</taxon>
        <taxon>Streptophyta</taxon>
        <taxon>Embryophyta</taxon>
        <taxon>Tracheophyta</taxon>
        <taxon>Spermatophyta</taxon>
        <taxon>Magnoliopsida</taxon>
        <taxon>eudicotyledons</taxon>
        <taxon>Gunneridae</taxon>
        <taxon>Pentapetalae</taxon>
        <taxon>asterids</taxon>
        <taxon>lamiids</taxon>
        <taxon>Boraginales</taxon>
        <taxon>Boraginaceae</taxon>
        <taxon>Boraginoideae</taxon>
        <taxon>Lithospermeae</taxon>
        <taxon>Lithospermum</taxon>
    </lineage>
</organism>
<keyword evidence="3" id="KW-1185">Reference proteome</keyword>